<dbReference type="InterPro" id="IPR001873">
    <property type="entry name" value="ENaC"/>
</dbReference>
<evidence type="ECO:0000256" key="3">
    <source>
        <dbReference type="ARBA" id="ARBA00022461"/>
    </source>
</evidence>
<evidence type="ECO:0000313" key="15">
    <source>
        <dbReference type="Proteomes" id="UP000663870"/>
    </source>
</evidence>
<dbReference type="PRINTS" id="PR01078">
    <property type="entry name" value="AMINACHANNEL"/>
</dbReference>
<keyword evidence="4 11" id="KW-0812">Transmembrane</keyword>
<dbReference type="PANTHER" id="PTHR11690:SF248">
    <property type="entry name" value="PICKPOCKET 17, ISOFORM A"/>
    <property type="match status" value="1"/>
</dbReference>
<accession>A0A815N0K1</accession>
<keyword evidence="10 11" id="KW-0407">Ion channel</keyword>
<dbReference type="Proteomes" id="UP000663870">
    <property type="component" value="Unassembled WGS sequence"/>
</dbReference>
<evidence type="ECO:0000256" key="10">
    <source>
        <dbReference type="ARBA" id="ARBA00023303"/>
    </source>
</evidence>
<dbReference type="Pfam" id="PF00858">
    <property type="entry name" value="ASC"/>
    <property type="match status" value="1"/>
</dbReference>
<dbReference type="AlphaFoldDB" id="A0A815N0K1"/>
<evidence type="ECO:0000256" key="11">
    <source>
        <dbReference type="RuleBase" id="RU000679"/>
    </source>
</evidence>
<evidence type="ECO:0000256" key="5">
    <source>
        <dbReference type="ARBA" id="ARBA00022989"/>
    </source>
</evidence>
<evidence type="ECO:0000313" key="12">
    <source>
        <dbReference type="EMBL" id="CAF1425466.1"/>
    </source>
</evidence>
<evidence type="ECO:0000256" key="8">
    <source>
        <dbReference type="ARBA" id="ARBA00023136"/>
    </source>
</evidence>
<evidence type="ECO:0000256" key="6">
    <source>
        <dbReference type="ARBA" id="ARBA00023053"/>
    </source>
</evidence>
<evidence type="ECO:0000256" key="1">
    <source>
        <dbReference type="ARBA" id="ARBA00004141"/>
    </source>
</evidence>
<keyword evidence="5" id="KW-1133">Transmembrane helix</keyword>
<gene>
    <name evidence="13" type="ORF">JXQ802_LOCUS51816</name>
    <name evidence="12" type="ORF">PYM288_LOCUS35554</name>
</gene>
<dbReference type="GO" id="GO:0015280">
    <property type="term" value="F:ligand-gated sodium channel activity"/>
    <property type="evidence" value="ECO:0007669"/>
    <property type="project" value="TreeGrafter"/>
</dbReference>
<dbReference type="EMBL" id="CAJNOH010006213">
    <property type="protein sequence ID" value="CAF1425466.1"/>
    <property type="molecule type" value="Genomic_DNA"/>
</dbReference>
<comment type="subcellular location">
    <subcellularLocation>
        <location evidence="1">Membrane</location>
        <topology evidence="1">Multi-pass membrane protein</topology>
    </subcellularLocation>
</comment>
<keyword evidence="3 11" id="KW-0894">Sodium channel</keyword>
<protein>
    <submittedName>
        <fullName evidence="12">Uncharacterized protein</fullName>
    </submittedName>
</protein>
<dbReference type="PANTHER" id="PTHR11690">
    <property type="entry name" value="AMILORIDE-SENSITIVE SODIUM CHANNEL-RELATED"/>
    <property type="match status" value="1"/>
</dbReference>
<keyword evidence="7 11" id="KW-0406">Ion transport</keyword>
<dbReference type="Gene3D" id="1.10.287.770">
    <property type="entry name" value="YojJ-like"/>
    <property type="match status" value="1"/>
</dbReference>
<keyword evidence="6" id="KW-0915">Sodium</keyword>
<sequence length="148" mass="16892">MTLPNISAYFCSNCQQECSTNDYPVKTSSASAPPDWLIDQIKVFVGNSLITLPSDWSTSWRTHIQNSYVAIDVVRESMLVEKYTQQATMSGVDLLSNVGGQTGLWIGISFLSLVEVAEMIYRLIRYQYHFFYDAHRKETPIETIHEQN</sequence>
<keyword evidence="2 11" id="KW-0813">Transport</keyword>
<evidence type="ECO:0000256" key="9">
    <source>
        <dbReference type="ARBA" id="ARBA00023201"/>
    </source>
</evidence>
<evidence type="ECO:0000313" key="14">
    <source>
        <dbReference type="Proteomes" id="UP000663854"/>
    </source>
</evidence>
<evidence type="ECO:0000313" key="13">
    <source>
        <dbReference type="EMBL" id="CAF1631141.1"/>
    </source>
</evidence>
<dbReference type="Proteomes" id="UP000663854">
    <property type="component" value="Unassembled WGS sequence"/>
</dbReference>
<organism evidence="12 14">
    <name type="scientific">Rotaria sordida</name>
    <dbReference type="NCBI Taxonomy" id="392033"/>
    <lineage>
        <taxon>Eukaryota</taxon>
        <taxon>Metazoa</taxon>
        <taxon>Spiralia</taxon>
        <taxon>Gnathifera</taxon>
        <taxon>Rotifera</taxon>
        <taxon>Eurotatoria</taxon>
        <taxon>Bdelloidea</taxon>
        <taxon>Philodinida</taxon>
        <taxon>Philodinidae</taxon>
        <taxon>Rotaria</taxon>
    </lineage>
</organism>
<proteinExistence type="inferred from homology"/>
<keyword evidence="8" id="KW-0472">Membrane</keyword>
<evidence type="ECO:0000256" key="4">
    <source>
        <dbReference type="ARBA" id="ARBA00022692"/>
    </source>
</evidence>
<comment type="caution">
    <text evidence="12">The sequence shown here is derived from an EMBL/GenBank/DDBJ whole genome shotgun (WGS) entry which is preliminary data.</text>
</comment>
<name>A0A815N0K1_9BILA</name>
<keyword evidence="9 11" id="KW-0739">Sodium transport</keyword>
<comment type="similarity">
    <text evidence="11">Belongs to the amiloride-sensitive sodium channel (TC 1.A.6) family.</text>
</comment>
<dbReference type="GO" id="GO:0005886">
    <property type="term" value="C:plasma membrane"/>
    <property type="evidence" value="ECO:0007669"/>
    <property type="project" value="TreeGrafter"/>
</dbReference>
<reference evidence="12" key="1">
    <citation type="submission" date="2021-02" db="EMBL/GenBank/DDBJ databases">
        <authorList>
            <person name="Nowell W R."/>
        </authorList>
    </citation>
    <scope>NUCLEOTIDE SEQUENCE</scope>
</reference>
<evidence type="ECO:0000256" key="7">
    <source>
        <dbReference type="ARBA" id="ARBA00023065"/>
    </source>
</evidence>
<keyword evidence="15" id="KW-1185">Reference proteome</keyword>
<dbReference type="EMBL" id="CAJNOL010007772">
    <property type="protein sequence ID" value="CAF1631141.1"/>
    <property type="molecule type" value="Genomic_DNA"/>
</dbReference>
<evidence type="ECO:0000256" key="2">
    <source>
        <dbReference type="ARBA" id="ARBA00022448"/>
    </source>
</evidence>